<evidence type="ECO:0000256" key="2">
    <source>
        <dbReference type="ARBA" id="ARBA00006275"/>
    </source>
</evidence>
<dbReference type="InterPro" id="IPR012944">
    <property type="entry name" value="SusD_RagB_dom"/>
</dbReference>
<evidence type="ECO:0000259" key="7">
    <source>
        <dbReference type="Pfam" id="PF07980"/>
    </source>
</evidence>
<dbReference type="Proteomes" id="UP000823862">
    <property type="component" value="Unassembled WGS sequence"/>
</dbReference>
<reference evidence="9" key="1">
    <citation type="journal article" date="2021" name="PeerJ">
        <title>Extensive microbial diversity within the chicken gut microbiome revealed by metagenomics and culture.</title>
        <authorList>
            <person name="Gilroy R."/>
            <person name="Ravi A."/>
            <person name="Getino M."/>
            <person name="Pursley I."/>
            <person name="Horton D.L."/>
            <person name="Alikhan N.F."/>
            <person name="Baker D."/>
            <person name="Gharbi K."/>
            <person name="Hall N."/>
            <person name="Watson M."/>
            <person name="Adriaenssens E.M."/>
            <person name="Foster-Nyarko E."/>
            <person name="Jarju S."/>
            <person name="Secka A."/>
            <person name="Antonio M."/>
            <person name="Oren A."/>
            <person name="Chaudhuri R.R."/>
            <person name="La Ragione R."/>
            <person name="Hildebrand F."/>
            <person name="Pallen M.J."/>
        </authorList>
    </citation>
    <scope>NUCLEOTIDE SEQUENCE</scope>
    <source>
        <strain evidence="9">ChiHjej12B11-9795</strain>
    </source>
</reference>
<proteinExistence type="inferred from homology"/>
<accession>A0A9D2HVE9</accession>
<dbReference type="PROSITE" id="PS51257">
    <property type="entry name" value="PROKAR_LIPOPROTEIN"/>
    <property type="match status" value="1"/>
</dbReference>
<reference evidence="9" key="2">
    <citation type="submission" date="2021-04" db="EMBL/GenBank/DDBJ databases">
        <authorList>
            <person name="Gilroy R."/>
        </authorList>
    </citation>
    <scope>NUCLEOTIDE SEQUENCE</scope>
    <source>
        <strain evidence="9">ChiHjej12B11-9795</strain>
    </source>
</reference>
<dbReference type="Pfam" id="PF07980">
    <property type="entry name" value="SusD_RagB"/>
    <property type="match status" value="1"/>
</dbReference>
<evidence type="ECO:0000313" key="10">
    <source>
        <dbReference type="Proteomes" id="UP000823862"/>
    </source>
</evidence>
<evidence type="ECO:0000256" key="3">
    <source>
        <dbReference type="ARBA" id="ARBA00022729"/>
    </source>
</evidence>
<feature type="domain" description="SusD-like N-terminal" evidence="8">
    <location>
        <begin position="67"/>
        <end position="237"/>
    </location>
</feature>
<feature type="signal peptide" evidence="6">
    <location>
        <begin position="1"/>
        <end position="23"/>
    </location>
</feature>
<comment type="subcellular location">
    <subcellularLocation>
        <location evidence="1">Cell outer membrane</location>
    </subcellularLocation>
</comment>
<gene>
    <name evidence="9" type="ORF">H9950_03960</name>
</gene>
<dbReference type="Pfam" id="PF14322">
    <property type="entry name" value="SusD-like_3"/>
    <property type="match status" value="1"/>
</dbReference>
<dbReference type="InterPro" id="IPR011990">
    <property type="entry name" value="TPR-like_helical_dom_sf"/>
</dbReference>
<evidence type="ECO:0000259" key="8">
    <source>
        <dbReference type="Pfam" id="PF14322"/>
    </source>
</evidence>
<dbReference type="Gene3D" id="1.25.40.390">
    <property type="match status" value="1"/>
</dbReference>
<dbReference type="SUPFAM" id="SSF48452">
    <property type="entry name" value="TPR-like"/>
    <property type="match status" value="1"/>
</dbReference>
<name>A0A9D2HVE9_9BACE</name>
<evidence type="ECO:0000256" key="4">
    <source>
        <dbReference type="ARBA" id="ARBA00023136"/>
    </source>
</evidence>
<organism evidence="9 10">
    <name type="scientific">Candidatus Bacteroides avicola</name>
    <dbReference type="NCBI Taxonomy" id="2838468"/>
    <lineage>
        <taxon>Bacteria</taxon>
        <taxon>Pseudomonadati</taxon>
        <taxon>Bacteroidota</taxon>
        <taxon>Bacteroidia</taxon>
        <taxon>Bacteroidales</taxon>
        <taxon>Bacteroidaceae</taxon>
        <taxon>Bacteroides</taxon>
    </lineage>
</organism>
<protein>
    <submittedName>
        <fullName evidence="9">RagB/SusD family nutrient uptake outer membrane protein</fullName>
    </submittedName>
</protein>
<dbReference type="GO" id="GO:0009279">
    <property type="term" value="C:cell outer membrane"/>
    <property type="evidence" value="ECO:0007669"/>
    <property type="project" value="UniProtKB-SubCell"/>
</dbReference>
<feature type="chain" id="PRO_5038604728" evidence="6">
    <location>
        <begin position="24"/>
        <end position="676"/>
    </location>
</feature>
<dbReference type="InterPro" id="IPR033985">
    <property type="entry name" value="SusD-like_N"/>
</dbReference>
<comment type="caution">
    <text evidence="9">The sequence shown here is derived from an EMBL/GenBank/DDBJ whole genome shotgun (WGS) entry which is preliminary data.</text>
</comment>
<sequence>MKLNIIKHISLYSLICLSGTALTSCEDFLDRQPITSVTPESYFTTASQVGAYLNNYYNGYLINSQGQSLFHPQSWNSGLANNDQYTDNLVEGEVANGSNLAYFAKQWESSAGQNLVSDYGRIRVWNYLINTVEPKEASIQNDDNNLSHYIGEAYFFRALAYYNALVKFGDLPIITEVLPNEEGYLQEKSVRAPRNEVARFILSDLDKAIARLNDVGFLNNQRINKQTAQLYKSRVALFEATFEKYHQGTGRVPGDSNWPGGTFSGNIQEEINFFLDQAMEAASAVADYPGLTLTENSHVINPAYGEIYGWNPYFEMFSQTSLGSVPEVLLWKEYNKALSISHDAPNRLKVGDNDGLTRSFITSFLMQDGLPFYASPNYQGDATLDQEFANRDERLQLFVWAESTVQKSDPSEQGIADAGEVKLFEKPLITNSATQNMDRTGYRQRKHYTYDYSQSVGDELLGVNACPIFRVAEAYVNYIEACYERTGQINSKADQYWRALRRRAGVDEDYNKTIAATDINRELELQDLSAWSGNGPVDATLFNIRRERRCEFIGEGMRWDDLKRWRSWDRLFTHPYIPEGFNLWDQAYQNYTAETAGEGNGELVADGSTNANASPESVSKYLRPYQRTQTNNDLYNGYTWMKAYYLSPIGIQELTLAPQMYQNPYWDSEDAGLALE</sequence>
<feature type="domain" description="RagB/SusD" evidence="7">
    <location>
        <begin position="344"/>
        <end position="666"/>
    </location>
</feature>
<evidence type="ECO:0000256" key="1">
    <source>
        <dbReference type="ARBA" id="ARBA00004442"/>
    </source>
</evidence>
<evidence type="ECO:0000256" key="5">
    <source>
        <dbReference type="ARBA" id="ARBA00023237"/>
    </source>
</evidence>
<keyword evidence="3 6" id="KW-0732">Signal</keyword>
<comment type="similarity">
    <text evidence="2">Belongs to the SusD family.</text>
</comment>
<keyword evidence="4" id="KW-0472">Membrane</keyword>
<keyword evidence="5" id="KW-0998">Cell outer membrane</keyword>
<dbReference type="AlphaFoldDB" id="A0A9D2HVE9"/>
<dbReference type="EMBL" id="DWZI01000022">
    <property type="protein sequence ID" value="HJA85341.1"/>
    <property type="molecule type" value="Genomic_DNA"/>
</dbReference>
<evidence type="ECO:0000313" key="9">
    <source>
        <dbReference type="EMBL" id="HJA85341.1"/>
    </source>
</evidence>
<evidence type="ECO:0000256" key="6">
    <source>
        <dbReference type="SAM" id="SignalP"/>
    </source>
</evidence>